<dbReference type="Proteomes" id="UP001291653">
    <property type="component" value="Unassembled WGS sequence"/>
</dbReference>
<sequence>MENTSTPPAVRLVPWGPDDLALLHAANAPGMMAHLGGPETEEKVLRRHQRYVGLSAVPDAEADGRMYRVVTPEGDSAGLIGYWDRGDEAPAYETGWSVLPAFQGRGIAGAAARAVIERARAQGRHRHLHAFPRVGNAASNAVCRKAGFTLLGQVEVDFPKGSFHLSNDWRFDLHPGPGDPAGGPAASLGEPG</sequence>
<dbReference type="InterPro" id="IPR000182">
    <property type="entry name" value="GNAT_dom"/>
</dbReference>
<dbReference type="Gene3D" id="3.40.630.30">
    <property type="match status" value="1"/>
</dbReference>
<evidence type="ECO:0000259" key="4">
    <source>
        <dbReference type="PROSITE" id="PS51186"/>
    </source>
</evidence>
<keyword evidence="2" id="KW-0012">Acyltransferase</keyword>
<dbReference type="RefSeq" id="WP_323449446.1">
    <property type="nucleotide sequence ID" value="NZ_BSBI01000011.1"/>
</dbReference>
<proteinExistence type="inferred from homology"/>
<accession>A0ABQ5P592</accession>
<gene>
    <name evidence="5" type="ORF">SYYSPA8_24060</name>
</gene>
<dbReference type="PANTHER" id="PTHR43792:SF8">
    <property type="entry name" value="[RIBOSOMAL PROTEIN US5]-ALANINE N-ACETYLTRANSFERASE"/>
    <property type="match status" value="1"/>
</dbReference>
<evidence type="ECO:0000313" key="6">
    <source>
        <dbReference type="Proteomes" id="UP001291653"/>
    </source>
</evidence>
<keyword evidence="1" id="KW-0808">Transferase</keyword>
<evidence type="ECO:0000313" key="5">
    <source>
        <dbReference type="EMBL" id="GLF97431.1"/>
    </source>
</evidence>
<dbReference type="Pfam" id="PF13302">
    <property type="entry name" value="Acetyltransf_3"/>
    <property type="match status" value="1"/>
</dbReference>
<evidence type="ECO:0000256" key="3">
    <source>
        <dbReference type="ARBA" id="ARBA00038502"/>
    </source>
</evidence>
<reference evidence="5 6" key="1">
    <citation type="submission" date="2022-10" db="EMBL/GenBank/DDBJ databases">
        <title>Draft genome sequence of Streptomyces sp. YSPA8.</title>
        <authorList>
            <person name="Moriuchi R."/>
            <person name="Dohra H."/>
            <person name="Yamamura H."/>
            <person name="Kodani S."/>
        </authorList>
    </citation>
    <scope>NUCLEOTIDE SEQUENCE [LARGE SCALE GENOMIC DNA]</scope>
    <source>
        <strain evidence="5 6">YSPA8</strain>
    </source>
</reference>
<evidence type="ECO:0000256" key="2">
    <source>
        <dbReference type="ARBA" id="ARBA00023315"/>
    </source>
</evidence>
<organism evidence="5 6">
    <name type="scientific">Streptomyces yaizuensis</name>
    <dbReference type="NCBI Taxonomy" id="2989713"/>
    <lineage>
        <taxon>Bacteria</taxon>
        <taxon>Bacillati</taxon>
        <taxon>Actinomycetota</taxon>
        <taxon>Actinomycetes</taxon>
        <taxon>Kitasatosporales</taxon>
        <taxon>Streptomycetaceae</taxon>
        <taxon>Streptomyces</taxon>
    </lineage>
</organism>
<keyword evidence="6" id="KW-1185">Reference proteome</keyword>
<dbReference type="EMBL" id="BSBI01000011">
    <property type="protein sequence ID" value="GLF97431.1"/>
    <property type="molecule type" value="Genomic_DNA"/>
</dbReference>
<dbReference type="PROSITE" id="PS51186">
    <property type="entry name" value="GNAT"/>
    <property type="match status" value="1"/>
</dbReference>
<dbReference type="SUPFAM" id="SSF55729">
    <property type="entry name" value="Acyl-CoA N-acyltransferases (Nat)"/>
    <property type="match status" value="1"/>
</dbReference>
<protein>
    <submittedName>
        <fullName evidence="5">GNAT family N-acetyltransferase</fullName>
    </submittedName>
</protein>
<name>A0ABQ5P592_9ACTN</name>
<dbReference type="InterPro" id="IPR016181">
    <property type="entry name" value="Acyl_CoA_acyltransferase"/>
</dbReference>
<dbReference type="PANTHER" id="PTHR43792">
    <property type="entry name" value="GNAT FAMILY, PUTATIVE (AFU_ORTHOLOGUE AFUA_3G00765)-RELATED-RELATED"/>
    <property type="match status" value="1"/>
</dbReference>
<dbReference type="InterPro" id="IPR051531">
    <property type="entry name" value="N-acetyltransferase"/>
</dbReference>
<evidence type="ECO:0000256" key="1">
    <source>
        <dbReference type="ARBA" id="ARBA00022679"/>
    </source>
</evidence>
<comment type="caution">
    <text evidence="5">The sequence shown here is derived from an EMBL/GenBank/DDBJ whole genome shotgun (WGS) entry which is preliminary data.</text>
</comment>
<comment type="similarity">
    <text evidence="3">Belongs to the acetyltransferase family. RimJ subfamily.</text>
</comment>
<feature type="domain" description="N-acetyltransferase" evidence="4">
    <location>
        <begin position="10"/>
        <end position="170"/>
    </location>
</feature>